<dbReference type="InterPro" id="IPR013766">
    <property type="entry name" value="Thioredoxin_domain"/>
</dbReference>
<dbReference type="STRING" id="626369.HMPREF0446_01641"/>
<organism evidence="2 3">
    <name type="scientific">Granulicatella elegans ATCC 700633</name>
    <dbReference type="NCBI Taxonomy" id="626369"/>
    <lineage>
        <taxon>Bacteria</taxon>
        <taxon>Bacillati</taxon>
        <taxon>Bacillota</taxon>
        <taxon>Bacilli</taxon>
        <taxon>Lactobacillales</taxon>
        <taxon>Carnobacteriaceae</taxon>
        <taxon>Granulicatella</taxon>
    </lineage>
</organism>
<dbReference type="eggNOG" id="COG0526">
    <property type="taxonomic scope" value="Bacteria"/>
</dbReference>
<dbReference type="RefSeq" id="WP_006703917.1">
    <property type="nucleotide sequence ID" value="NZ_KI391971.1"/>
</dbReference>
<dbReference type="PANTHER" id="PTHR42852:SF16">
    <property type="entry name" value="THIOL:DISULFIDE INTERCHANGE PROTEIN TLPA"/>
    <property type="match status" value="1"/>
</dbReference>
<dbReference type="Pfam" id="PF08534">
    <property type="entry name" value="Redoxin"/>
    <property type="match status" value="1"/>
</dbReference>
<dbReference type="Proteomes" id="UP000002939">
    <property type="component" value="Unassembled WGS sequence"/>
</dbReference>
<dbReference type="EMBL" id="ACRF02000018">
    <property type="protein sequence ID" value="EEW92341.1"/>
    <property type="molecule type" value="Genomic_DNA"/>
</dbReference>
<accession>D0BNV6</accession>
<dbReference type="OrthoDB" id="25753at2"/>
<dbReference type="InterPro" id="IPR050553">
    <property type="entry name" value="Thioredoxin_ResA/DsbE_sf"/>
</dbReference>
<proteinExistence type="predicted"/>
<dbReference type="HOGENOM" id="CLU_042529_11_4_9"/>
<dbReference type="Gene3D" id="3.40.30.10">
    <property type="entry name" value="Glutaredoxin"/>
    <property type="match status" value="1"/>
</dbReference>
<dbReference type="AlphaFoldDB" id="D0BNV6"/>
<dbReference type="SUPFAM" id="SSF52833">
    <property type="entry name" value="Thioredoxin-like"/>
    <property type="match status" value="1"/>
</dbReference>
<dbReference type="PANTHER" id="PTHR42852">
    <property type="entry name" value="THIOL:DISULFIDE INTERCHANGE PROTEIN DSBE"/>
    <property type="match status" value="1"/>
</dbReference>
<name>D0BNV6_9LACT</name>
<comment type="caution">
    <text evidence="2">The sequence shown here is derived from an EMBL/GenBank/DDBJ whole genome shotgun (WGS) entry which is preliminary data.</text>
</comment>
<dbReference type="PROSITE" id="PS51257">
    <property type="entry name" value="PROKAR_LIPOPROTEIN"/>
    <property type="match status" value="1"/>
</dbReference>
<dbReference type="InterPro" id="IPR036249">
    <property type="entry name" value="Thioredoxin-like_sf"/>
</dbReference>
<evidence type="ECO:0000313" key="2">
    <source>
        <dbReference type="EMBL" id="EEW92341.1"/>
    </source>
</evidence>
<dbReference type="GO" id="GO:0016491">
    <property type="term" value="F:oxidoreductase activity"/>
    <property type="evidence" value="ECO:0007669"/>
    <property type="project" value="InterPro"/>
</dbReference>
<dbReference type="PROSITE" id="PS51352">
    <property type="entry name" value="THIOREDOXIN_2"/>
    <property type="match status" value="1"/>
</dbReference>
<sequence length="188" mass="20768">MKKWKYVVLGASLLLGACQPMGMKGGDTMKNSTDMTMKDKKEETKAMTTSAKAVDASFKTFDGKDVKLSDYKGKKVYIKVWASWCPTCLAGLAEIDSFAANHSDDTVVLSVVAPGVNREKKAEDFKEWFSGLEYKNLPVLMAEKPDFFKQVGVIGYPTSVFINANGELVQAHPGHLSNEDIQKQLDKM</sequence>
<feature type="domain" description="Thioredoxin" evidence="1">
    <location>
        <begin position="47"/>
        <end position="188"/>
    </location>
</feature>
<dbReference type="CDD" id="cd02966">
    <property type="entry name" value="TlpA_like_family"/>
    <property type="match status" value="1"/>
</dbReference>
<dbReference type="InterPro" id="IPR013740">
    <property type="entry name" value="Redoxin"/>
</dbReference>
<reference evidence="2" key="1">
    <citation type="submission" date="2009-09" db="EMBL/GenBank/DDBJ databases">
        <authorList>
            <consortium name="The Broad Institute Genome Sequencing Platform"/>
            <person name="Ward D."/>
            <person name="Feldgarden M."/>
            <person name="Earl A."/>
            <person name="Young S.K."/>
            <person name="Zeng Q."/>
            <person name="Koehrsen M."/>
            <person name="Alvarado L."/>
            <person name="Berlin A."/>
            <person name="Bochicchio J."/>
            <person name="Borenstein D."/>
            <person name="Chapman S.B."/>
            <person name="Chen Z."/>
            <person name="Engels R."/>
            <person name="Freedman E."/>
            <person name="Gellesch M."/>
            <person name="Goldberg J."/>
            <person name="Griggs A."/>
            <person name="Gujja S."/>
            <person name="Heilman E."/>
            <person name="Heiman D."/>
            <person name="Hepburn T."/>
            <person name="Howarth C."/>
            <person name="Jen D."/>
            <person name="Larson L."/>
            <person name="Lewis B."/>
            <person name="Mehta T."/>
            <person name="Park D."/>
            <person name="Pearson M."/>
            <person name="Roberts A."/>
            <person name="Saif S."/>
            <person name="Shea T."/>
            <person name="Shenoy N."/>
            <person name="Sisk P."/>
            <person name="Stolte C."/>
            <person name="Sykes S."/>
            <person name="Thomson T."/>
            <person name="Walk T."/>
            <person name="White J."/>
            <person name="Yandava C."/>
            <person name="Sibley C.D."/>
            <person name="Field T.R."/>
            <person name="Grinwis M."/>
            <person name="Eshaghurshan C.S."/>
            <person name="Surette M.G."/>
            <person name="Haas B."/>
            <person name="Nusbaum C."/>
            <person name="Birren B."/>
        </authorList>
    </citation>
    <scope>NUCLEOTIDE SEQUENCE [LARGE SCALE GENOMIC DNA]</scope>
    <source>
        <strain evidence="2">ATCC 700633</strain>
    </source>
</reference>
<reference evidence="2" key="2">
    <citation type="submission" date="2011-10" db="EMBL/GenBank/DDBJ databases">
        <title>The Genome Sequence of Granulicatella elegans ATCC 700633.</title>
        <authorList>
            <consortium name="The Broad Institute Genome Sequencing Platform"/>
            <consortium name="The Broad Institute Genome Sequencing Center for Infectious Disease"/>
            <person name="Earl A."/>
            <person name="Ward D."/>
            <person name="Feldgarden M."/>
            <person name="Gevers D."/>
            <person name="Sibley C.D."/>
            <person name="Field T.R."/>
            <person name="Grinwis M."/>
            <person name="Eshaghurshan C.S."/>
            <person name="Surette M.G."/>
            <person name="Young S.K."/>
            <person name="Zeng Q."/>
            <person name="Gargeya S."/>
            <person name="Fitzgerald M."/>
            <person name="Haas B."/>
            <person name="Abouelleil A."/>
            <person name="Alvarado L."/>
            <person name="Arachchi H.M."/>
            <person name="Berlin A."/>
            <person name="Brown A."/>
            <person name="Chapman S.B."/>
            <person name="Chen Z."/>
            <person name="Dunbar C."/>
            <person name="Freedman E."/>
            <person name="Gearin G."/>
            <person name="Goldberg J."/>
            <person name="Griggs A."/>
            <person name="Gujja S."/>
            <person name="Heiman D."/>
            <person name="Howarth C."/>
            <person name="Larson L."/>
            <person name="Lui A."/>
            <person name="MacDonald P.J.P."/>
            <person name="Montmayeur A."/>
            <person name="Murphy C."/>
            <person name="Neiman D."/>
            <person name="Pearson M."/>
            <person name="Priest M."/>
            <person name="Roberts A."/>
            <person name="Saif S."/>
            <person name="Shea T."/>
            <person name="Shenoy N."/>
            <person name="Sisk P."/>
            <person name="Stolte C."/>
            <person name="Sykes S."/>
            <person name="Wortman J."/>
            <person name="Nusbaum C."/>
            <person name="Birren B."/>
        </authorList>
    </citation>
    <scope>NUCLEOTIDE SEQUENCE [LARGE SCALE GENOMIC DNA]</scope>
    <source>
        <strain evidence="2">ATCC 700633</strain>
    </source>
</reference>
<protein>
    <recommendedName>
        <fullName evidence="1">Thioredoxin domain-containing protein</fullName>
    </recommendedName>
</protein>
<evidence type="ECO:0000259" key="1">
    <source>
        <dbReference type="PROSITE" id="PS51352"/>
    </source>
</evidence>
<evidence type="ECO:0000313" key="3">
    <source>
        <dbReference type="Proteomes" id="UP000002939"/>
    </source>
</evidence>
<keyword evidence="3" id="KW-1185">Reference proteome</keyword>
<gene>
    <name evidence="2" type="ORF">HMPREF0446_01641</name>
</gene>